<evidence type="ECO:0000313" key="2">
    <source>
        <dbReference type="EMBL" id="MCX8302150.1"/>
    </source>
</evidence>
<evidence type="ECO:0000313" key="3">
    <source>
        <dbReference type="Proteomes" id="UP001163211"/>
    </source>
</evidence>
<keyword evidence="3" id="KW-1185">Reference proteome</keyword>
<protein>
    <submittedName>
        <fullName evidence="2">Uncharacterized protein</fullName>
    </submittedName>
</protein>
<name>A0ABT3X8L3_9ENTR</name>
<accession>A0ABT3X8L3</accession>
<dbReference type="EMBL" id="JAPMLV010000001">
    <property type="protein sequence ID" value="MCX8302150.1"/>
    <property type="molecule type" value="Genomic_DNA"/>
</dbReference>
<keyword evidence="1" id="KW-1133">Transmembrane helix</keyword>
<keyword evidence="1" id="KW-0812">Transmembrane</keyword>
<evidence type="ECO:0000256" key="1">
    <source>
        <dbReference type="SAM" id="Phobius"/>
    </source>
</evidence>
<proteinExistence type="predicted"/>
<organism evidence="2 3">
    <name type="scientific">Enterobacter pseudoroggenkampii</name>
    <dbReference type="NCBI Taxonomy" id="2996112"/>
    <lineage>
        <taxon>Bacteria</taxon>
        <taxon>Pseudomonadati</taxon>
        <taxon>Pseudomonadota</taxon>
        <taxon>Gammaproteobacteria</taxon>
        <taxon>Enterobacterales</taxon>
        <taxon>Enterobacteriaceae</taxon>
        <taxon>Enterobacter</taxon>
    </lineage>
</organism>
<sequence>MAEVSILQLINNNIAVVGTLSGTIITGIITYLVQVNNNRNKLKESKQQFLFSILNHDIKEKKEIIKPLLQHFESLLSPTSISFNDDLDEYNTIIVLNTLNTKKQLTIFLKEYTLYITEPIRKLVHSLRQAILVIDEIESHEYDNNLNDYDNSYNIARKYALEVDAVRYRITLLIDELHFAINAEKLLSR</sequence>
<reference evidence="2" key="1">
    <citation type="submission" date="2022-11" db="EMBL/GenBank/DDBJ databases">
        <title>The draft genomes of two Enterobacter strains.</title>
        <authorList>
            <person name="He Y."/>
            <person name="Wu S."/>
            <person name="Feng Y."/>
            <person name="Zong Z."/>
        </authorList>
    </citation>
    <scope>NUCLEOTIDE SEQUENCE</scope>
    <source>
        <strain evidence="2">155092</strain>
    </source>
</reference>
<keyword evidence="1" id="KW-0472">Membrane</keyword>
<gene>
    <name evidence="2" type="ORF">OTG14_04165</name>
</gene>
<feature type="transmembrane region" description="Helical" evidence="1">
    <location>
        <begin position="14"/>
        <end position="33"/>
    </location>
</feature>
<dbReference type="RefSeq" id="WP_267214622.1">
    <property type="nucleotide sequence ID" value="NZ_JAPMLV010000001.1"/>
</dbReference>
<dbReference type="Proteomes" id="UP001163211">
    <property type="component" value="Unassembled WGS sequence"/>
</dbReference>
<comment type="caution">
    <text evidence="2">The sequence shown here is derived from an EMBL/GenBank/DDBJ whole genome shotgun (WGS) entry which is preliminary data.</text>
</comment>